<dbReference type="InterPro" id="IPR054597">
    <property type="entry name" value="FeeM_cat"/>
</dbReference>
<accession>A0A8J3DGH3</accession>
<reference evidence="2" key="1">
    <citation type="journal article" date="2014" name="Int. J. Syst. Evol. Microbiol.">
        <title>Complete genome sequence of Corynebacterium casei LMG S-19264T (=DSM 44701T), isolated from a smear-ripened cheese.</title>
        <authorList>
            <consortium name="US DOE Joint Genome Institute (JGI-PGF)"/>
            <person name="Walter F."/>
            <person name="Albersmeier A."/>
            <person name="Kalinowski J."/>
            <person name="Ruckert C."/>
        </authorList>
    </citation>
    <scope>NUCLEOTIDE SEQUENCE</scope>
    <source>
        <strain evidence="2">KCTC 42097</strain>
    </source>
</reference>
<dbReference type="InterPro" id="IPR016181">
    <property type="entry name" value="Acyl_CoA_acyltransferase"/>
</dbReference>
<keyword evidence="3" id="KW-1185">Reference proteome</keyword>
<organism evidence="2 3">
    <name type="scientific">Limoniibacter endophyticus</name>
    <dbReference type="NCBI Taxonomy" id="1565040"/>
    <lineage>
        <taxon>Bacteria</taxon>
        <taxon>Pseudomonadati</taxon>
        <taxon>Pseudomonadota</taxon>
        <taxon>Alphaproteobacteria</taxon>
        <taxon>Hyphomicrobiales</taxon>
        <taxon>Bartonellaceae</taxon>
        <taxon>Limoniibacter</taxon>
    </lineage>
</organism>
<name>A0A8J3DGH3_9HYPH</name>
<dbReference type="Proteomes" id="UP000641137">
    <property type="component" value="Unassembled WGS sequence"/>
</dbReference>
<gene>
    <name evidence="2" type="ORF">GCM10010136_05610</name>
</gene>
<sequence>MRGEIKPVTDGAMSNFARNVFSVLERTEYRRCERGDDLHDIYRLRYNSYKNADLVSESSDRMVYDEYDEKPNCYKLGVYIDANLVGTIRLHVVSKEQPWSPSVSVYPDILIPRLEAGERFIDPSRFAADLEWARIYPQIPYLILRLAGMACFYFNAPYVISMIRGDHVAFYKRIYNSRPIGTPRNYDGVINTVALLYEADVLAIQHETFSRFPFFQSSAREQRMLFSAPPGSLTGPLTVMPSLP</sequence>
<dbReference type="Gene3D" id="3.40.630.30">
    <property type="match status" value="1"/>
</dbReference>
<evidence type="ECO:0000313" key="3">
    <source>
        <dbReference type="Proteomes" id="UP000641137"/>
    </source>
</evidence>
<feature type="domain" description="N-acyl amino acid synthase FeeM catalytic core" evidence="1">
    <location>
        <begin position="40"/>
        <end position="199"/>
    </location>
</feature>
<evidence type="ECO:0000313" key="2">
    <source>
        <dbReference type="EMBL" id="GHC63958.1"/>
    </source>
</evidence>
<evidence type="ECO:0000259" key="1">
    <source>
        <dbReference type="Pfam" id="PF21926"/>
    </source>
</evidence>
<dbReference type="SUPFAM" id="SSF55729">
    <property type="entry name" value="Acyl-CoA N-acyltransferases (Nat)"/>
    <property type="match status" value="1"/>
</dbReference>
<dbReference type="EMBL" id="BMZO01000002">
    <property type="protein sequence ID" value="GHC63958.1"/>
    <property type="molecule type" value="Genomic_DNA"/>
</dbReference>
<comment type="caution">
    <text evidence="2">The sequence shown here is derived from an EMBL/GenBank/DDBJ whole genome shotgun (WGS) entry which is preliminary data.</text>
</comment>
<reference evidence="2" key="2">
    <citation type="submission" date="2020-09" db="EMBL/GenBank/DDBJ databases">
        <authorList>
            <person name="Sun Q."/>
            <person name="Kim S."/>
        </authorList>
    </citation>
    <scope>NUCLEOTIDE SEQUENCE</scope>
    <source>
        <strain evidence="2">KCTC 42097</strain>
    </source>
</reference>
<protein>
    <recommendedName>
        <fullName evidence="1">N-acyl amino acid synthase FeeM catalytic core domain-containing protein</fullName>
    </recommendedName>
</protein>
<dbReference type="Pfam" id="PF21926">
    <property type="entry name" value="FeeM"/>
    <property type="match status" value="1"/>
</dbReference>
<dbReference type="AlphaFoldDB" id="A0A8J3DGH3"/>
<dbReference type="RefSeq" id="WP_189487734.1">
    <property type="nucleotide sequence ID" value="NZ_BMZO01000002.1"/>
</dbReference>
<proteinExistence type="predicted"/>